<dbReference type="Proteomes" id="UP000290289">
    <property type="component" value="Chromosome 16"/>
</dbReference>
<gene>
    <name evidence="2" type="ORF">DVH24_015688</name>
</gene>
<dbReference type="AlphaFoldDB" id="A0A498HHW9"/>
<accession>A0A498HHW9</accession>
<dbReference type="EMBL" id="RDQH01000342">
    <property type="protein sequence ID" value="RXH71066.1"/>
    <property type="molecule type" value="Genomic_DNA"/>
</dbReference>
<sequence length="73" mass="7418">MEPHAACPASSFGASSTVKSSVADHGGDLGAVAGEPSPVPRVLLELDEDVQNDVVGELREQGSGYRITDAGLP</sequence>
<comment type="caution">
    <text evidence="2">The sequence shown here is derived from an EMBL/GenBank/DDBJ whole genome shotgun (WGS) entry which is preliminary data.</text>
</comment>
<organism evidence="2 3">
    <name type="scientific">Malus domestica</name>
    <name type="common">Apple</name>
    <name type="synonym">Pyrus malus</name>
    <dbReference type="NCBI Taxonomy" id="3750"/>
    <lineage>
        <taxon>Eukaryota</taxon>
        <taxon>Viridiplantae</taxon>
        <taxon>Streptophyta</taxon>
        <taxon>Embryophyta</taxon>
        <taxon>Tracheophyta</taxon>
        <taxon>Spermatophyta</taxon>
        <taxon>Magnoliopsida</taxon>
        <taxon>eudicotyledons</taxon>
        <taxon>Gunneridae</taxon>
        <taxon>Pentapetalae</taxon>
        <taxon>rosids</taxon>
        <taxon>fabids</taxon>
        <taxon>Rosales</taxon>
        <taxon>Rosaceae</taxon>
        <taxon>Amygdaloideae</taxon>
        <taxon>Maleae</taxon>
        <taxon>Malus</taxon>
    </lineage>
</organism>
<name>A0A498HHW9_MALDO</name>
<feature type="region of interest" description="Disordered" evidence="1">
    <location>
        <begin position="1"/>
        <end position="34"/>
    </location>
</feature>
<evidence type="ECO:0000313" key="3">
    <source>
        <dbReference type="Proteomes" id="UP000290289"/>
    </source>
</evidence>
<evidence type="ECO:0000256" key="1">
    <source>
        <dbReference type="SAM" id="MobiDB-lite"/>
    </source>
</evidence>
<evidence type="ECO:0000313" key="2">
    <source>
        <dbReference type="EMBL" id="RXH71066.1"/>
    </source>
</evidence>
<protein>
    <submittedName>
        <fullName evidence="2">Uncharacterized protein</fullName>
    </submittedName>
</protein>
<reference evidence="2 3" key="1">
    <citation type="submission" date="2018-10" db="EMBL/GenBank/DDBJ databases">
        <title>A high-quality apple genome assembly.</title>
        <authorList>
            <person name="Hu J."/>
        </authorList>
    </citation>
    <scope>NUCLEOTIDE SEQUENCE [LARGE SCALE GENOMIC DNA]</scope>
    <source>
        <strain evidence="3">cv. HFTH1</strain>
        <tissue evidence="2">Young leaf</tissue>
    </source>
</reference>
<keyword evidence="3" id="KW-1185">Reference proteome</keyword>
<proteinExistence type="predicted"/>